<evidence type="ECO:0000313" key="3">
    <source>
        <dbReference type="EMBL" id="GAA1917257.1"/>
    </source>
</evidence>
<name>A0ABN2PB51_9MICO</name>
<dbReference type="InterPro" id="IPR029045">
    <property type="entry name" value="ClpP/crotonase-like_dom_sf"/>
</dbReference>
<dbReference type="EMBL" id="BAAAOF010000002">
    <property type="protein sequence ID" value="GAA1917257.1"/>
    <property type="molecule type" value="Genomic_DNA"/>
</dbReference>
<dbReference type="CDD" id="cd06558">
    <property type="entry name" value="crotonase-like"/>
    <property type="match status" value="1"/>
</dbReference>
<protein>
    <submittedName>
        <fullName evidence="3">Enoyl-CoA hydratase</fullName>
    </submittedName>
</protein>
<dbReference type="SUPFAM" id="SSF52096">
    <property type="entry name" value="ClpP/crotonase"/>
    <property type="match status" value="1"/>
</dbReference>
<comment type="similarity">
    <text evidence="1 2">Belongs to the enoyl-CoA hydratase/isomerase family.</text>
</comment>
<organism evidence="3 4">
    <name type="scientific">Microbacterium aoyamense</name>
    <dbReference type="NCBI Taxonomy" id="344166"/>
    <lineage>
        <taxon>Bacteria</taxon>
        <taxon>Bacillati</taxon>
        <taxon>Actinomycetota</taxon>
        <taxon>Actinomycetes</taxon>
        <taxon>Micrococcales</taxon>
        <taxon>Microbacteriaceae</taxon>
        <taxon>Microbacterium</taxon>
    </lineage>
</organism>
<dbReference type="PANTHER" id="PTHR11941">
    <property type="entry name" value="ENOYL-COA HYDRATASE-RELATED"/>
    <property type="match status" value="1"/>
</dbReference>
<dbReference type="InterPro" id="IPR001753">
    <property type="entry name" value="Enoyl-CoA_hydra/iso"/>
</dbReference>
<dbReference type="RefSeq" id="WP_248145509.1">
    <property type="nucleotide sequence ID" value="NZ_BAAAOF010000002.1"/>
</dbReference>
<reference evidence="3 4" key="1">
    <citation type="journal article" date="2019" name="Int. J. Syst. Evol. Microbiol.">
        <title>The Global Catalogue of Microorganisms (GCM) 10K type strain sequencing project: providing services to taxonomists for standard genome sequencing and annotation.</title>
        <authorList>
            <consortium name="The Broad Institute Genomics Platform"/>
            <consortium name="The Broad Institute Genome Sequencing Center for Infectious Disease"/>
            <person name="Wu L."/>
            <person name="Ma J."/>
        </authorList>
    </citation>
    <scope>NUCLEOTIDE SEQUENCE [LARGE SCALE GENOMIC DNA]</scope>
    <source>
        <strain evidence="3 4">JCM 14900</strain>
    </source>
</reference>
<evidence type="ECO:0000256" key="1">
    <source>
        <dbReference type="ARBA" id="ARBA00005254"/>
    </source>
</evidence>
<evidence type="ECO:0000256" key="2">
    <source>
        <dbReference type="RuleBase" id="RU003707"/>
    </source>
</evidence>
<dbReference type="PANTHER" id="PTHR11941:SF54">
    <property type="entry name" value="ENOYL-COA HYDRATASE, MITOCHONDRIAL"/>
    <property type="match status" value="1"/>
</dbReference>
<proteinExistence type="inferred from homology"/>
<dbReference type="PROSITE" id="PS00166">
    <property type="entry name" value="ENOYL_COA_HYDRATASE"/>
    <property type="match status" value="1"/>
</dbReference>
<sequence length="261" mass="27739">MPETRSAELIRTEIHERVAIVTLTNERRKNSLTVAMVEEFIDALNEIEADQTMGAVIVTGAGDAFCAGADLRHLVGAAGPDEQAEESLRSIYAAFQRLHACPLPTIAAVNGPAVGAGMNLAMACDVILASEDALFATRFLELGLHPGGGHTWLLRQFVGAQVANALVLLGQDVDGARASEIGLALETVESDLLLERALELGAKACIAPRGVAERAKASIREAGGFADYASAIENEIPKQLWSAQQDDFQQRIAARMSPARP</sequence>
<dbReference type="Proteomes" id="UP001501343">
    <property type="component" value="Unassembled WGS sequence"/>
</dbReference>
<gene>
    <name evidence="3" type="ORF">GCM10009775_07110</name>
</gene>
<comment type="caution">
    <text evidence="3">The sequence shown here is derived from an EMBL/GenBank/DDBJ whole genome shotgun (WGS) entry which is preliminary data.</text>
</comment>
<evidence type="ECO:0000313" key="4">
    <source>
        <dbReference type="Proteomes" id="UP001501343"/>
    </source>
</evidence>
<accession>A0ABN2PB51</accession>
<dbReference type="Gene3D" id="3.90.226.10">
    <property type="entry name" value="2-enoyl-CoA Hydratase, Chain A, domain 1"/>
    <property type="match status" value="1"/>
</dbReference>
<dbReference type="InterPro" id="IPR018376">
    <property type="entry name" value="Enoyl-CoA_hyd/isom_CS"/>
</dbReference>
<dbReference type="Pfam" id="PF00378">
    <property type="entry name" value="ECH_1"/>
    <property type="match status" value="1"/>
</dbReference>
<keyword evidence="4" id="KW-1185">Reference proteome</keyword>